<evidence type="ECO:0000256" key="10">
    <source>
        <dbReference type="ARBA" id="ARBA00068150"/>
    </source>
</evidence>
<dbReference type="SUPFAM" id="SSF52172">
    <property type="entry name" value="CheY-like"/>
    <property type="match status" value="1"/>
</dbReference>
<evidence type="ECO:0000256" key="12">
    <source>
        <dbReference type="SAM" id="MobiDB-lite"/>
    </source>
</evidence>
<dbReference type="SMART" id="SM00065">
    <property type="entry name" value="GAF"/>
    <property type="match status" value="1"/>
</dbReference>
<dbReference type="SMART" id="SM00387">
    <property type="entry name" value="HATPase_c"/>
    <property type="match status" value="1"/>
</dbReference>
<dbReference type="InterPro" id="IPR004358">
    <property type="entry name" value="Sig_transdc_His_kin-like_C"/>
</dbReference>
<dbReference type="InterPro" id="IPR053159">
    <property type="entry name" value="Hybrid_Histidine_Kinase"/>
</dbReference>
<dbReference type="SUPFAM" id="SSF56112">
    <property type="entry name" value="Protein kinase-like (PK-like)"/>
    <property type="match status" value="1"/>
</dbReference>
<accession>D0LMJ5</accession>
<evidence type="ECO:0000256" key="8">
    <source>
        <dbReference type="ARBA" id="ARBA00023012"/>
    </source>
</evidence>
<dbReference type="eggNOG" id="COG0515">
    <property type="taxonomic scope" value="Bacteria"/>
</dbReference>
<dbReference type="SMART" id="SM00388">
    <property type="entry name" value="HisKA"/>
    <property type="match status" value="1"/>
</dbReference>
<dbReference type="InterPro" id="IPR011009">
    <property type="entry name" value="Kinase-like_dom_sf"/>
</dbReference>
<keyword evidence="17" id="KW-1185">Reference proteome</keyword>
<dbReference type="Pfam" id="PF01590">
    <property type="entry name" value="GAF"/>
    <property type="match status" value="1"/>
</dbReference>
<dbReference type="SUPFAM" id="SSF55874">
    <property type="entry name" value="ATPase domain of HSP90 chaperone/DNA topoisomerase II/histidine kinase"/>
    <property type="match status" value="1"/>
</dbReference>
<dbReference type="PROSITE" id="PS50011">
    <property type="entry name" value="PROTEIN_KINASE_DOM"/>
    <property type="match status" value="1"/>
</dbReference>
<dbReference type="InterPro" id="IPR005467">
    <property type="entry name" value="His_kinase_dom"/>
</dbReference>
<dbReference type="Pfam" id="PF13191">
    <property type="entry name" value="AAA_16"/>
    <property type="match status" value="1"/>
</dbReference>
<feature type="compositionally biased region" description="Low complexity" evidence="12">
    <location>
        <begin position="1292"/>
        <end position="1305"/>
    </location>
</feature>
<dbReference type="InterPro" id="IPR003661">
    <property type="entry name" value="HisK_dim/P_dom"/>
</dbReference>
<dbReference type="Gene3D" id="3.40.50.300">
    <property type="entry name" value="P-loop containing nucleotide triphosphate hydrolases"/>
    <property type="match status" value="1"/>
</dbReference>
<feature type="modified residue" description="4-aspartylphosphate" evidence="11">
    <location>
        <position position="1791"/>
    </location>
</feature>
<dbReference type="InterPro" id="IPR000719">
    <property type="entry name" value="Prot_kinase_dom"/>
</dbReference>
<dbReference type="PANTHER" id="PTHR43642">
    <property type="entry name" value="HYBRID SIGNAL TRANSDUCTION HISTIDINE KINASE G"/>
    <property type="match status" value="1"/>
</dbReference>
<dbReference type="InterPro" id="IPR003594">
    <property type="entry name" value="HATPase_dom"/>
</dbReference>
<dbReference type="STRING" id="502025.Hoch_6208"/>
<dbReference type="InterPro" id="IPR041664">
    <property type="entry name" value="AAA_16"/>
</dbReference>
<evidence type="ECO:0000256" key="5">
    <source>
        <dbReference type="ARBA" id="ARBA00022741"/>
    </source>
</evidence>
<dbReference type="Pfam" id="PF02518">
    <property type="entry name" value="HATPase_c"/>
    <property type="match status" value="1"/>
</dbReference>
<dbReference type="PRINTS" id="PR00344">
    <property type="entry name" value="BCTRLSENSOR"/>
</dbReference>
<protein>
    <recommendedName>
        <fullName evidence="10">Sensory/regulatory protein RpfC</fullName>
        <ecNumber evidence="2">2.7.13.3</ecNumber>
    </recommendedName>
</protein>
<reference evidence="16 17" key="1">
    <citation type="journal article" date="2010" name="Stand. Genomic Sci.">
        <title>Complete genome sequence of Haliangium ochraceum type strain (SMP-2).</title>
        <authorList>
            <consortium name="US DOE Joint Genome Institute (JGI-PGF)"/>
            <person name="Ivanova N."/>
            <person name="Daum C."/>
            <person name="Lang E."/>
            <person name="Abt B."/>
            <person name="Kopitz M."/>
            <person name="Saunders E."/>
            <person name="Lapidus A."/>
            <person name="Lucas S."/>
            <person name="Glavina Del Rio T."/>
            <person name="Nolan M."/>
            <person name="Tice H."/>
            <person name="Copeland A."/>
            <person name="Cheng J.F."/>
            <person name="Chen F."/>
            <person name="Bruce D."/>
            <person name="Goodwin L."/>
            <person name="Pitluck S."/>
            <person name="Mavromatis K."/>
            <person name="Pati A."/>
            <person name="Mikhailova N."/>
            <person name="Chen A."/>
            <person name="Palaniappan K."/>
            <person name="Land M."/>
            <person name="Hauser L."/>
            <person name="Chang Y.J."/>
            <person name="Jeffries C.D."/>
            <person name="Detter J.C."/>
            <person name="Brettin T."/>
            <person name="Rohde M."/>
            <person name="Goker M."/>
            <person name="Bristow J."/>
            <person name="Markowitz V."/>
            <person name="Eisen J.A."/>
            <person name="Hugenholtz P."/>
            <person name="Kyrpides N.C."/>
            <person name="Klenk H.P."/>
        </authorList>
    </citation>
    <scope>NUCLEOTIDE SEQUENCE [LARGE SCALE GENOMIC DNA]</scope>
    <source>
        <strain evidence="17">DSM 14365 / CIP 107738 / JCM 11303 / AJ 13395 / SMP-2</strain>
    </source>
</reference>
<keyword evidence="4" id="KW-0808">Transferase</keyword>
<dbReference type="Gene3D" id="3.30.200.20">
    <property type="entry name" value="Phosphorylase Kinase, domain 1"/>
    <property type="match status" value="1"/>
</dbReference>
<evidence type="ECO:0000256" key="7">
    <source>
        <dbReference type="ARBA" id="ARBA00022840"/>
    </source>
</evidence>
<dbReference type="CDD" id="cd16922">
    <property type="entry name" value="HATPase_EvgS-ArcB-TorS-like"/>
    <property type="match status" value="1"/>
</dbReference>
<dbReference type="SUPFAM" id="SSF52540">
    <property type="entry name" value="P-loop containing nucleoside triphosphate hydrolases"/>
    <property type="match status" value="1"/>
</dbReference>
<dbReference type="PROSITE" id="PS50109">
    <property type="entry name" value="HIS_KIN"/>
    <property type="match status" value="1"/>
</dbReference>
<dbReference type="Gene3D" id="1.10.510.10">
    <property type="entry name" value="Transferase(Phosphotransferase) domain 1"/>
    <property type="match status" value="1"/>
</dbReference>
<dbReference type="Gene3D" id="3.30.450.40">
    <property type="match status" value="1"/>
</dbReference>
<dbReference type="Pfam" id="PF00512">
    <property type="entry name" value="HisKA"/>
    <property type="match status" value="1"/>
</dbReference>
<dbReference type="Gene3D" id="3.40.50.2300">
    <property type="match status" value="1"/>
</dbReference>
<evidence type="ECO:0000256" key="9">
    <source>
        <dbReference type="ARBA" id="ARBA00064003"/>
    </source>
</evidence>
<dbReference type="GO" id="GO:0000155">
    <property type="term" value="F:phosphorelay sensor kinase activity"/>
    <property type="evidence" value="ECO:0007669"/>
    <property type="project" value="InterPro"/>
</dbReference>
<dbReference type="InterPro" id="IPR001789">
    <property type="entry name" value="Sig_transdc_resp-reg_receiver"/>
</dbReference>
<comment type="subunit">
    <text evidence="9">At low DSF concentrations, interacts with RpfF.</text>
</comment>
<dbReference type="HOGENOM" id="CLU_000445_34_2_7"/>
<dbReference type="eggNOG" id="COG0784">
    <property type="taxonomic scope" value="Bacteria"/>
</dbReference>
<dbReference type="SMART" id="SM00448">
    <property type="entry name" value="REC"/>
    <property type="match status" value="1"/>
</dbReference>
<evidence type="ECO:0000259" key="13">
    <source>
        <dbReference type="PROSITE" id="PS50011"/>
    </source>
</evidence>
<dbReference type="PROSITE" id="PS50110">
    <property type="entry name" value="RESPONSE_REGULATORY"/>
    <property type="match status" value="1"/>
</dbReference>
<dbReference type="FunFam" id="3.30.565.10:FF:000010">
    <property type="entry name" value="Sensor histidine kinase RcsC"/>
    <property type="match status" value="1"/>
</dbReference>
<dbReference type="Gene3D" id="3.30.565.10">
    <property type="entry name" value="Histidine kinase-like ATPase, C-terminal domain"/>
    <property type="match status" value="1"/>
</dbReference>
<dbReference type="InterPro" id="IPR003018">
    <property type="entry name" value="GAF"/>
</dbReference>
<feature type="region of interest" description="Disordered" evidence="12">
    <location>
        <begin position="1282"/>
        <end position="1305"/>
    </location>
</feature>
<dbReference type="eggNOG" id="COG2203">
    <property type="taxonomic scope" value="Bacteria"/>
</dbReference>
<evidence type="ECO:0000256" key="2">
    <source>
        <dbReference type="ARBA" id="ARBA00012438"/>
    </source>
</evidence>
<dbReference type="PANTHER" id="PTHR43642:SF1">
    <property type="entry name" value="HYBRID SIGNAL TRANSDUCTION HISTIDINE KINASE G"/>
    <property type="match status" value="1"/>
</dbReference>
<dbReference type="InterPro" id="IPR011006">
    <property type="entry name" value="CheY-like_superfamily"/>
</dbReference>
<dbReference type="CDD" id="cd14014">
    <property type="entry name" value="STKc_PknB_like"/>
    <property type="match status" value="1"/>
</dbReference>
<feature type="domain" description="Protein kinase" evidence="13">
    <location>
        <begin position="8"/>
        <end position="268"/>
    </location>
</feature>
<evidence type="ECO:0000256" key="1">
    <source>
        <dbReference type="ARBA" id="ARBA00000085"/>
    </source>
</evidence>
<keyword evidence="8" id="KW-0902">Two-component regulatory system</keyword>
<keyword evidence="5" id="KW-0547">Nucleotide-binding</keyword>
<evidence type="ECO:0000256" key="4">
    <source>
        <dbReference type="ARBA" id="ARBA00022679"/>
    </source>
</evidence>
<feature type="domain" description="Histidine kinase" evidence="14">
    <location>
        <begin position="1500"/>
        <end position="1720"/>
    </location>
</feature>
<comment type="catalytic activity">
    <reaction evidence="1">
        <text>ATP + protein L-histidine = ADP + protein N-phospho-L-histidine.</text>
        <dbReference type="EC" id="2.7.13.3"/>
    </reaction>
</comment>
<dbReference type="InterPro" id="IPR036890">
    <property type="entry name" value="HATPase_C_sf"/>
</dbReference>
<evidence type="ECO:0000313" key="16">
    <source>
        <dbReference type="EMBL" id="ACY18682.1"/>
    </source>
</evidence>
<gene>
    <name evidence="16" type="ordered locus">Hoch_6208</name>
</gene>
<dbReference type="SUPFAM" id="SSF47384">
    <property type="entry name" value="Homodimeric domain of signal transducing histidine kinase"/>
    <property type="match status" value="1"/>
</dbReference>
<dbReference type="eggNOG" id="COG2205">
    <property type="taxonomic scope" value="Bacteria"/>
</dbReference>
<dbReference type="GO" id="GO:0005524">
    <property type="term" value="F:ATP binding"/>
    <property type="evidence" value="ECO:0007669"/>
    <property type="project" value="UniProtKB-KW"/>
</dbReference>
<feature type="domain" description="Response regulatory" evidence="15">
    <location>
        <begin position="1742"/>
        <end position="1860"/>
    </location>
</feature>
<dbReference type="Pfam" id="PF00069">
    <property type="entry name" value="Pkinase"/>
    <property type="match status" value="1"/>
</dbReference>
<dbReference type="InterPro" id="IPR036097">
    <property type="entry name" value="HisK_dim/P_sf"/>
</dbReference>
<dbReference type="CDD" id="cd00082">
    <property type="entry name" value="HisKA"/>
    <property type="match status" value="1"/>
</dbReference>
<dbReference type="Pfam" id="PF00072">
    <property type="entry name" value="Response_reg"/>
    <property type="match status" value="1"/>
</dbReference>
<evidence type="ECO:0000259" key="14">
    <source>
        <dbReference type="PROSITE" id="PS50109"/>
    </source>
</evidence>
<name>D0LMJ5_HALO1</name>
<dbReference type="FunFam" id="1.10.287.130:FF:000002">
    <property type="entry name" value="Two-component osmosensing histidine kinase"/>
    <property type="match status" value="1"/>
</dbReference>
<proteinExistence type="predicted"/>
<dbReference type="RefSeq" id="WP_012831274.1">
    <property type="nucleotide sequence ID" value="NC_013440.1"/>
</dbReference>
<evidence type="ECO:0000259" key="15">
    <source>
        <dbReference type="PROSITE" id="PS50110"/>
    </source>
</evidence>
<organism evidence="16 17">
    <name type="scientific">Haliangium ochraceum (strain DSM 14365 / JCM 11303 / SMP-2)</name>
    <dbReference type="NCBI Taxonomy" id="502025"/>
    <lineage>
        <taxon>Bacteria</taxon>
        <taxon>Pseudomonadati</taxon>
        <taxon>Myxococcota</taxon>
        <taxon>Polyangia</taxon>
        <taxon>Haliangiales</taxon>
        <taxon>Kofleriaceae</taxon>
        <taxon>Haliangium</taxon>
    </lineage>
</organism>
<keyword evidence="7 16" id="KW-0067">ATP-binding</keyword>
<dbReference type="Gene3D" id="1.10.287.130">
    <property type="match status" value="1"/>
</dbReference>
<evidence type="ECO:0000256" key="11">
    <source>
        <dbReference type="PROSITE-ProRule" id="PRU00169"/>
    </source>
</evidence>
<evidence type="ECO:0000256" key="6">
    <source>
        <dbReference type="ARBA" id="ARBA00022777"/>
    </source>
</evidence>
<dbReference type="CDD" id="cd17546">
    <property type="entry name" value="REC_hyHK_CKI1_RcsC-like"/>
    <property type="match status" value="1"/>
</dbReference>
<keyword evidence="3 11" id="KW-0597">Phosphoprotein</keyword>
<dbReference type="InterPro" id="IPR029016">
    <property type="entry name" value="GAF-like_dom_sf"/>
</dbReference>
<sequence>MNLALHGYRILDAIHESDAIRVWRAERERDGRPVVLKILDGERATLNALARQRSEYELLRDISSPGVIHALDLQSQDGIGVLVLEDFGAESLAKLHRQRRFPLETVLALGVDLAEALATIHDLGILHRDINPSNTLYAPDKGTLKLSDFNWSIKLAGEATLAQAGWGIEGTLAYTSPEQTGRMGRAVDHRSDLYSLGVTLYELLTGRLPFEASDPLELVHCHLAREPVPANALDASIPEPVAAIVAKLMSKMPEDRYQSARGCAHDLRTCLRALRAGEDIAHFELGEGDLSERFRVSNKLYGRERELEVLDALFENVRDGGRALLLVSGPAGVGKSSLIRHLDEAVGDARGYFVQGKFEQYHRNVPYAAIASAFGSLVSQLLTEPEAQLGPRRDLIRAALSPHGQVLVDIIPALGELLGELSATPRLNSAATEARFNILFQRFVEVLCSSERPLVLVFDDLQWADATSMQLIEMMLLRAQTSHLLVIGTYRDFGEGAPEPIARLRDEIVSSEVPVQHLALAPLSRGDITALLADTLFQSPAACAELADLCLARTAGNPFFLEQFLRLLHQDGLLQRSLGRRGWRWDIDAVRDVGVAGDAVSMMIERIRRMPAPTQDALQIAASLGRTFDIDTLATIMDESPRAVQMHLLPALQVGLLLPVSGAAHADDAPSATHCFVHDRVQQAAYDLVAEDRRAGAHLHIARRLFGCLDPVAQEQRVFELVEHFAHGARLLDEDDERLLVARLCLVAGSRARATMARETAQQVLRTAMRVLPEDSPQAHYDLWYELALAALEAEYFNGDYEAAQRLCEHLLANVHDLVDKAAVYEHQGVFLSAQGRADLAFERAFDILKQLGVELPREPEARAARERELYELLTVDREGFDAWESLPRMTDRRAEAVLSILWSIAGAAFQAEPSMSRVIDLTIVAHCREFGHCESTAAGYATCAVHLSQDVEHLDQAFALGALALRLLERFPALDAEIRVGSLYHAFLAPRQQPLRSSIEPLRRLAWKGLRAGEQEFGFLSAINCINVRIVTGEPLADVYREQLSYVEMMLRYRQLFSVNYARIRKRLVRSLIGQASGVSEEEIVREDEEALAGFAATTNLYAQFVVLATRITKYCLFSDFEAAIAAAQQAQPLSVAGGVSLYKVEYMVMSSLAILARAQEGQPLAPELERWVADNQEWLRPWSERAPDNFRHRYELIEAERGRVRGDLRAALRYYESAIAGAREGGYTGDEALICERAAAFQRSLGCGMAAELYEEGAYRAYQRWGAWAKVAQLEERRPGLKERERPGLTVVSSSGSSTGSSSAMQMLDFQSVVRASQAISGQLVLDALLAALMKIIIENAGCQRGYLLLTTGGTLNLEAEGDIDSRCYRKLPSTALDEADAHLSRAVVEHVARTQSGVVLGCSEDYKPFLGDPYVRVRQPRSLMCAPISQHGELVGVVYLENNLMWDAFTPERLEIVQMLAAQAAISIENARLLTHLKLSKEEAERANRAKSDFLASINHELRTPMNGIIGMIELLFDTEPSDEQREYLGMARTAADQLMRIIRDTLDVSRIEAGKLELEPIEFELDDCMATLASMLPAQTQSEGPALSFDVAPEVPRKLRGDRDRLLQVLINLFGNAIRFTPAEGLVALHVDLASRSAGAVVLRFAVRDSGEGIAPEDQEAIFQPFTQARSANSKGGVGLGLAIVSSLVELMGGDISVESELGEGACFTFTASFEVQNLNSVQSDAKTQVPDFAKSLRILVAEDNEINQRVAVRLLARERHECVVVPNGAEAVERVAAEHFDVVLMDVHMPVMDGFAATREIRRNERDSGRRIPIIAITASATTETLAACRDVGMDDCLSKPLRMEAMRELLRPIQSALAEVGAGAETGDEAEAHRDEQRC</sequence>
<dbReference type="SUPFAM" id="SSF55781">
    <property type="entry name" value="GAF domain-like"/>
    <property type="match status" value="1"/>
</dbReference>
<keyword evidence="6" id="KW-0418">Kinase</keyword>
<dbReference type="EMBL" id="CP001804">
    <property type="protein sequence ID" value="ACY18682.1"/>
    <property type="molecule type" value="Genomic_DNA"/>
</dbReference>
<dbReference type="InterPro" id="IPR027417">
    <property type="entry name" value="P-loop_NTPase"/>
</dbReference>
<dbReference type="eggNOG" id="COG3899">
    <property type="taxonomic scope" value="Bacteria"/>
</dbReference>
<evidence type="ECO:0000256" key="3">
    <source>
        <dbReference type="ARBA" id="ARBA00022553"/>
    </source>
</evidence>
<dbReference type="EC" id="2.7.13.3" evidence="2"/>
<dbReference type="Proteomes" id="UP000001880">
    <property type="component" value="Chromosome"/>
</dbReference>
<evidence type="ECO:0000313" key="17">
    <source>
        <dbReference type="Proteomes" id="UP000001880"/>
    </source>
</evidence>
<dbReference type="KEGG" id="hoh:Hoch_6208"/>